<feature type="compositionally biased region" description="Basic and acidic residues" evidence="1">
    <location>
        <begin position="373"/>
        <end position="383"/>
    </location>
</feature>
<name>A0ABD3M751_9STRA</name>
<feature type="compositionally biased region" description="Basic and acidic residues" evidence="1">
    <location>
        <begin position="527"/>
        <end position="536"/>
    </location>
</feature>
<feature type="region of interest" description="Disordered" evidence="1">
    <location>
        <begin position="242"/>
        <end position="275"/>
    </location>
</feature>
<feature type="compositionally biased region" description="Gly residues" evidence="1">
    <location>
        <begin position="40"/>
        <end position="61"/>
    </location>
</feature>
<feature type="compositionally biased region" description="Basic and acidic residues" evidence="1">
    <location>
        <begin position="251"/>
        <end position="264"/>
    </location>
</feature>
<evidence type="ECO:0000313" key="2">
    <source>
        <dbReference type="EMBL" id="KAL3758561.1"/>
    </source>
</evidence>
<feature type="compositionally biased region" description="Polar residues" evidence="1">
    <location>
        <begin position="170"/>
        <end position="190"/>
    </location>
</feature>
<evidence type="ECO:0008006" key="4">
    <source>
        <dbReference type="Google" id="ProtNLM"/>
    </source>
</evidence>
<feature type="region of interest" description="Disordered" evidence="1">
    <location>
        <begin position="599"/>
        <end position="638"/>
    </location>
</feature>
<dbReference type="AlphaFoldDB" id="A0ABD3M751"/>
<feature type="region of interest" description="Disordered" evidence="1">
    <location>
        <begin position="422"/>
        <end position="484"/>
    </location>
</feature>
<feature type="compositionally biased region" description="Basic and acidic residues" evidence="1">
    <location>
        <begin position="441"/>
        <end position="460"/>
    </location>
</feature>
<keyword evidence="3" id="KW-1185">Reference proteome</keyword>
<organism evidence="2 3">
    <name type="scientific">Discostella pseudostelligera</name>
    <dbReference type="NCBI Taxonomy" id="259834"/>
    <lineage>
        <taxon>Eukaryota</taxon>
        <taxon>Sar</taxon>
        <taxon>Stramenopiles</taxon>
        <taxon>Ochrophyta</taxon>
        <taxon>Bacillariophyta</taxon>
        <taxon>Coscinodiscophyceae</taxon>
        <taxon>Thalassiosirophycidae</taxon>
        <taxon>Stephanodiscales</taxon>
        <taxon>Stephanodiscaceae</taxon>
        <taxon>Discostella</taxon>
    </lineage>
</organism>
<feature type="region of interest" description="Disordered" evidence="1">
    <location>
        <begin position="162"/>
        <end position="229"/>
    </location>
</feature>
<reference evidence="2 3" key="1">
    <citation type="submission" date="2024-10" db="EMBL/GenBank/DDBJ databases">
        <title>Updated reference genomes for cyclostephanoid diatoms.</title>
        <authorList>
            <person name="Roberts W.R."/>
            <person name="Alverson A.J."/>
        </authorList>
    </citation>
    <scope>NUCLEOTIDE SEQUENCE [LARGE SCALE GENOMIC DNA]</scope>
    <source>
        <strain evidence="2 3">AJA232-27</strain>
    </source>
</reference>
<feature type="region of interest" description="Disordered" evidence="1">
    <location>
        <begin position="1"/>
        <end position="139"/>
    </location>
</feature>
<dbReference type="Proteomes" id="UP001530293">
    <property type="component" value="Unassembled WGS sequence"/>
</dbReference>
<feature type="compositionally biased region" description="Polar residues" evidence="1">
    <location>
        <begin position="20"/>
        <end position="38"/>
    </location>
</feature>
<feature type="region of interest" description="Disordered" evidence="1">
    <location>
        <begin position="524"/>
        <end position="545"/>
    </location>
</feature>
<gene>
    <name evidence="2" type="ORF">ACHAWU_008315</name>
</gene>
<evidence type="ECO:0000256" key="1">
    <source>
        <dbReference type="SAM" id="MobiDB-lite"/>
    </source>
</evidence>
<protein>
    <recommendedName>
        <fullName evidence="4">DOMON domain-containing protein</fullName>
    </recommendedName>
</protein>
<sequence>MEPSLEPESPPVNEGGIGGNANQSPGIQLQLTHSSSQKIPGGGGGAGGGAGGYDAGDGGVGARNDTGKRSRSHKRRGHDVSGKAGQHHRRTNKSRHQKPMDSIIQQHGQSEAKRSRSSLRSHRRSSLPANISFGLPNDTSRLSSMEQEKLEWIHQQTRHHRLIRERHRQSSVSDGSSIPHSITTRSSFSGGSHPMGGFTRHNSSDASVEVGSSRRRLSIGGDNQSMPLSSPIVVLSHDKEGRNSFTIRPNSHQDQDPMMDRVGSDDSSPQTNKPKVRHNIAMRRCSLDSSMMSYLPKRTSQSASRLPRSNSLDLSDNQREPIIDALLGGVMPRRRSQSEDKDSKCFFDSVDNQQFLDSNEGGEGGGGRAATDIAREGDDAEKRKERRKKHKHPDQASENDIAKIIEFVGPATEMGDSHHLEAIRKGKKAARQNTTLGATKSKAEEKIRSGDRTRDRRKSDSIVAKRSGRSAEDDVVPQIIRLSDESKSNQDFDMDDIELGDPILNGNNHGFGVVAFKVDSANIGARPRRDNPANKSKEKKKKPPSAGLFRVTPLVLGATCSCYLISLMLAGGLGFWLHTIADEEAAQLLSTPTLMPTYQNASNPDTAMESKFTPSVKLEPSSAPSLMPSTSSSPTSYPSIDITSTPSISFEPTLPPSDMPSFSPTTVPVCPDQLLNTVPLDDANMLTFKYELVMSNFYPGGGLLCASLEFAGTAGWIGVAFSTASRDPQFGVKEAVIGIPGILTTTAVARDGSATLGNQGNVVLDDALTYLNPAKYLIPAGGLDTEGYLGPIVKLLRNLEMQTLVNATVTFITDAFSDDSNSTDQSANDSIHRTLLTFAKHLQEPNEIKIEPHGSNLLLFAVAMVDDDGEYDGNPEWQSINLVLDGSSDV</sequence>
<proteinExistence type="predicted"/>
<feature type="compositionally biased region" description="Polar residues" evidence="1">
    <location>
        <begin position="296"/>
        <end position="315"/>
    </location>
</feature>
<accession>A0ABD3M751</accession>
<evidence type="ECO:0000313" key="3">
    <source>
        <dbReference type="Proteomes" id="UP001530293"/>
    </source>
</evidence>
<feature type="compositionally biased region" description="Basic residues" evidence="1">
    <location>
        <begin position="85"/>
        <end position="97"/>
    </location>
</feature>
<feature type="region of interest" description="Disordered" evidence="1">
    <location>
        <begin position="296"/>
        <end position="317"/>
    </location>
</feature>
<feature type="compositionally biased region" description="Basic residues" evidence="1">
    <location>
        <begin position="115"/>
        <end position="125"/>
    </location>
</feature>
<comment type="caution">
    <text evidence="2">The sequence shown here is derived from an EMBL/GenBank/DDBJ whole genome shotgun (WGS) entry which is preliminary data.</text>
</comment>
<feature type="region of interest" description="Disordered" evidence="1">
    <location>
        <begin position="354"/>
        <end position="401"/>
    </location>
</feature>
<dbReference type="EMBL" id="JALLBG020000228">
    <property type="protein sequence ID" value="KAL3758561.1"/>
    <property type="molecule type" value="Genomic_DNA"/>
</dbReference>
<feature type="compositionally biased region" description="Low complexity" evidence="1">
    <location>
        <begin position="620"/>
        <end position="638"/>
    </location>
</feature>